<dbReference type="Gene3D" id="3.10.10.10">
    <property type="entry name" value="HIV Type 1 Reverse Transcriptase, subunit A, domain 1"/>
    <property type="match status" value="1"/>
</dbReference>
<dbReference type="InterPro" id="IPR021109">
    <property type="entry name" value="Peptidase_aspartic_dom_sf"/>
</dbReference>
<reference evidence="2 3" key="1">
    <citation type="journal article" date="2017" name="Genome Biol. Evol.">
        <title>Phytophthora megakarya and P. palmivora, closely related causal agents of cacao black pod rot, underwent increases in genome sizes and gene numbers by different mechanisms.</title>
        <authorList>
            <person name="Ali S.S."/>
            <person name="Shao J."/>
            <person name="Lary D.J."/>
            <person name="Kronmiller B."/>
            <person name="Shen D."/>
            <person name="Strem M.D."/>
            <person name="Amoako-Attah I."/>
            <person name="Akrofi A.Y."/>
            <person name="Begoude B.A."/>
            <person name="Ten Hoopen G.M."/>
            <person name="Coulibaly K."/>
            <person name="Kebe B.I."/>
            <person name="Melnick R.L."/>
            <person name="Guiltinan M.J."/>
            <person name="Tyler B.M."/>
            <person name="Meinhardt L.W."/>
            <person name="Bailey B.A."/>
        </authorList>
    </citation>
    <scope>NUCLEOTIDE SEQUENCE [LARGE SCALE GENOMIC DNA]</scope>
    <source>
        <strain evidence="3">sbr112.9</strain>
    </source>
</reference>
<organism evidence="2 3">
    <name type="scientific">Phytophthora palmivora</name>
    <dbReference type="NCBI Taxonomy" id="4796"/>
    <lineage>
        <taxon>Eukaryota</taxon>
        <taxon>Sar</taxon>
        <taxon>Stramenopiles</taxon>
        <taxon>Oomycota</taxon>
        <taxon>Peronosporomycetes</taxon>
        <taxon>Peronosporales</taxon>
        <taxon>Peronosporaceae</taxon>
        <taxon>Phytophthora</taxon>
    </lineage>
</organism>
<dbReference type="Proteomes" id="UP000237271">
    <property type="component" value="Unassembled WGS sequence"/>
</dbReference>
<dbReference type="Gene3D" id="2.40.70.10">
    <property type="entry name" value="Acid Proteases"/>
    <property type="match status" value="1"/>
</dbReference>
<dbReference type="AlphaFoldDB" id="A0A2P4XS09"/>
<evidence type="ECO:0000256" key="1">
    <source>
        <dbReference type="SAM" id="MobiDB-lite"/>
    </source>
</evidence>
<sequence>MAALRYSAGSTRSDRRQEGEQSWRRTYKQIDYAATNEVATEEGGVLNGQVLTTEEDGELTDKSIQSVSANTTVHSTTTDDKYDADTATTELGAELTDELVSKLGSIARVRRVARRSRREAKRERAQRAADRAATAVVGSNDEVDRAVEELAASQHDKRQHHAQVAREALQARRQQRSHEVTHASKCAQVSLVQRRNTVEATDVSTGNYVEAGDGLPTAVMEVDEFVEGIGGFLLEVMGVWTFSMTNIFGQLMQVTACIIDGCADEFLIGVDFMKKHQAKIDFEANEVCCIAEGQRIVIPFRTQDNDGEVKVATVRLVSHTRLRRRAVQPVEVSVMAPDGEEGVFLPTDNCGPVLLAAAVTTVANGRALIPAINMHGGRVKLPSKMELGTWIPLNADMQTLKVHGELKYERLKAWLEEMSDDQCPLNNEDEVRIGITDPNARELVIKLLRAYRKLADTQSDCPPATTLNVEHHIDTGTATPIMMKRRRMAQTEDSTVDKNVDSMLQSGVIEESDGAWGFPVVLVKKKDGEVRFCIDYRALNGMSIRFHGWTKH</sequence>
<proteinExistence type="predicted"/>
<name>A0A2P4XS09_9STRA</name>
<keyword evidence="3" id="KW-1185">Reference proteome</keyword>
<dbReference type="InterPro" id="IPR032567">
    <property type="entry name" value="RTL1-rel"/>
</dbReference>
<dbReference type="EMBL" id="NCKW01008258">
    <property type="protein sequence ID" value="POM68333.1"/>
    <property type="molecule type" value="Genomic_DNA"/>
</dbReference>
<dbReference type="InterPro" id="IPR043502">
    <property type="entry name" value="DNA/RNA_pol_sf"/>
</dbReference>
<evidence type="ECO:0000313" key="3">
    <source>
        <dbReference type="Proteomes" id="UP000237271"/>
    </source>
</evidence>
<gene>
    <name evidence="2" type="ORF">PHPALM_15516</name>
</gene>
<dbReference type="SUPFAM" id="SSF56672">
    <property type="entry name" value="DNA/RNA polymerases"/>
    <property type="match status" value="1"/>
</dbReference>
<dbReference type="OrthoDB" id="124658at2759"/>
<comment type="caution">
    <text evidence="2">The sequence shown here is derived from an EMBL/GenBank/DDBJ whole genome shotgun (WGS) entry which is preliminary data.</text>
</comment>
<dbReference type="PANTHER" id="PTHR15503">
    <property type="entry name" value="LDOC1 RELATED"/>
    <property type="match status" value="1"/>
</dbReference>
<evidence type="ECO:0008006" key="4">
    <source>
        <dbReference type="Google" id="ProtNLM"/>
    </source>
</evidence>
<dbReference type="PANTHER" id="PTHR15503:SF22">
    <property type="entry name" value="TRANSPOSON TY3-I GAG POLYPROTEIN"/>
    <property type="match status" value="1"/>
</dbReference>
<evidence type="ECO:0000313" key="2">
    <source>
        <dbReference type="EMBL" id="POM68333.1"/>
    </source>
</evidence>
<feature type="compositionally biased region" description="Basic and acidic residues" evidence="1">
    <location>
        <begin position="12"/>
        <end position="23"/>
    </location>
</feature>
<accession>A0A2P4XS09</accession>
<feature type="region of interest" description="Disordered" evidence="1">
    <location>
        <begin position="1"/>
        <end position="23"/>
    </location>
</feature>
<protein>
    <recommendedName>
        <fullName evidence="4">Reverse transcriptase</fullName>
    </recommendedName>
</protein>